<evidence type="ECO:0000256" key="7">
    <source>
        <dbReference type="ARBA" id="ARBA00023065"/>
    </source>
</evidence>
<dbReference type="GO" id="GO:0015386">
    <property type="term" value="F:potassium:proton antiporter activity"/>
    <property type="evidence" value="ECO:0007669"/>
    <property type="project" value="TreeGrafter"/>
</dbReference>
<evidence type="ECO:0000256" key="1">
    <source>
        <dbReference type="ARBA" id="ARBA00004651"/>
    </source>
</evidence>
<accession>A0A0R2BCM3</accession>
<comment type="subcellular location">
    <subcellularLocation>
        <location evidence="1">Cell membrane</location>
        <topology evidence="1">Multi-pass membrane protein</topology>
    </subcellularLocation>
</comment>
<dbReference type="Proteomes" id="UP000051612">
    <property type="component" value="Unassembled WGS sequence"/>
</dbReference>
<dbReference type="GO" id="GO:0005886">
    <property type="term" value="C:plasma membrane"/>
    <property type="evidence" value="ECO:0007669"/>
    <property type="project" value="UniProtKB-SubCell"/>
</dbReference>
<keyword evidence="2" id="KW-0813">Transport</keyword>
<evidence type="ECO:0000256" key="9">
    <source>
        <dbReference type="ARBA" id="ARBA00023201"/>
    </source>
</evidence>
<dbReference type="PATRIC" id="fig|1423772.3.peg.1372"/>
<keyword evidence="7" id="KW-0406">Ion transport</keyword>
<dbReference type="Gene3D" id="6.10.140.1330">
    <property type="match status" value="1"/>
</dbReference>
<keyword evidence="5 10" id="KW-1133">Transmembrane helix</keyword>
<feature type="transmembrane region" description="Helical" evidence="10">
    <location>
        <begin position="152"/>
        <end position="172"/>
    </location>
</feature>
<keyword evidence="9" id="KW-0739">Sodium transport</keyword>
<dbReference type="RefSeq" id="WP_056958344.1">
    <property type="nucleotide sequence ID" value="NZ_AYYN01000028.1"/>
</dbReference>
<feature type="transmembrane region" description="Helical" evidence="10">
    <location>
        <begin position="57"/>
        <end position="74"/>
    </location>
</feature>
<comment type="caution">
    <text evidence="12">The sequence shown here is derived from an EMBL/GenBank/DDBJ whole genome shotgun (WGS) entry which is preliminary data.</text>
</comment>
<dbReference type="GO" id="GO:0051453">
    <property type="term" value="P:regulation of intracellular pH"/>
    <property type="evidence" value="ECO:0007669"/>
    <property type="project" value="TreeGrafter"/>
</dbReference>
<dbReference type="AlphaFoldDB" id="A0A0R2BCM3"/>
<dbReference type="PANTHER" id="PTHR10110">
    <property type="entry name" value="SODIUM/HYDROGEN EXCHANGER"/>
    <property type="match status" value="1"/>
</dbReference>
<feature type="transmembrane region" description="Helical" evidence="10">
    <location>
        <begin position="184"/>
        <end position="205"/>
    </location>
</feature>
<evidence type="ECO:0000313" key="13">
    <source>
        <dbReference type="Proteomes" id="UP000051612"/>
    </source>
</evidence>
<keyword evidence="3" id="KW-1003">Cell membrane</keyword>
<dbReference type="PANTHER" id="PTHR10110:SF86">
    <property type="entry name" value="SODIUM_HYDROGEN EXCHANGER 7"/>
    <property type="match status" value="1"/>
</dbReference>
<keyword evidence="8 10" id="KW-0472">Membrane</keyword>
<feature type="transmembrane region" description="Helical" evidence="10">
    <location>
        <begin position="275"/>
        <end position="296"/>
    </location>
</feature>
<feature type="transmembrane region" description="Helical" evidence="10">
    <location>
        <begin position="374"/>
        <end position="397"/>
    </location>
</feature>
<evidence type="ECO:0000256" key="3">
    <source>
        <dbReference type="ARBA" id="ARBA00022475"/>
    </source>
</evidence>
<feature type="transmembrane region" description="Helical" evidence="10">
    <location>
        <begin position="239"/>
        <end position="255"/>
    </location>
</feature>
<evidence type="ECO:0000256" key="2">
    <source>
        <dbReference type="ARBA" id="ARBA00022448"/>
    </source>
</evidence>
<protein>
    <submittedName>
        <fullName evidence="12">Na+ H+ antiporter</fullName>
    </submittedName>
</protein>
<organism evidence="12 13">
    <name type="scientific">Ligilactobacillus murinus DSM 20452 = NBRC 14221</name>
    <dbReference type="NCBI Taxonomy" id="1423772"/>
    <lineage>
        <taxon>Bacteria</taxon>
        <taxon>Bacillati</taxon>
        <taxon>Bacillota</taxon>
        <taxon>Bacilli</taxon>
        <taxon>Lactobacillales</taxon>
        <taxon>Lactobacillaceae</taxon>
        <taxon>Ligilactobacillus</taxon>
    </lineage>
</organism>
<name>A0A0R2BCM3_9LACO</name>
<evidence type="ECO:0000259" key="11">
    <source>
        <dbReference type="Pfam" id="PF00999"/>
    </source>
</evidence>
<evidence type="ECO:0000313" key="12">
    <source>
        <dbReference type="EMBL" id="KRM76904.1"/>
    </source>
</evidence>
<keyword evidence="4 10" id="KW-0812">Transmembrane</keyword>
<feature type="transmembrane region" description="Helical" evidence="10">
    <location>
        <begin position="341"/>
        <end position="362"/>
    </location>
</feature>
<dbReference type="InterPro" id="IPR006153">
    <property type="entry name" value="Cation/H_exchanger_TM"/>
</dbReference>
<reference evidence="12 13" key="1">
    <citation type="journal article" date="2015" name="Genome Announc.">
        <title>Expanding the biotechnology potential of lactobacilli through comparative genomics of 213 strains and associated genera.</title>
        <authorList>
            <person name="Sun Z."/>
            <person name="Harris H.M."/>
            <person name="McCann A."/>
            <person name="Guo C."/>
            <person name="Argimon S."/>
            <person name="Zhang W."/>
            <person name="Yang X."/>
            <person name="Jeffery I.B."/>
            <person name="Cooney J.C."/>
            <person name="Kagawa T.F."/>
            <person name="Liu W."/>
            <person name="Song Y."/>
            <person name="Salvetti E."/>
            <person name="Wrobel A."/>
            <person name="Rasinkangas P."/>
            <person name="Parkhill J."/>
            <person name="Rea M.C."/>
            <person name="O'Sullivan O."/>
            <person name="Ritari J."/>
            <person name="Douillard F.P."/>
            <person name="Paul Ross R."/>
            <person name="Yang R."/>
            <person name="Briner A.E."/>
            <person name="Felis G.E."/>
            <person name="de Vos W.M."/>
            <person name="Barrangou R."/>
            <person name="Klaenhammer T.R."/>
            <person name="Caufield P.W."/>
            <person name="Cui Y."/>
            <person name="Zhang H."/>
            <person name="O'Toole P.W."/>
        </authorList>
    </citation>
    <scope>NUCLEOTIDE SEQUENCE [LARGE SCALE GENOMIC DNA]</scope>
    <source>
        <strain evidence="12 13">DSM 20452</strain>
    </source>
</reference>
<dbReference type="EMBL" id="AYYN01000028">
    <property type="protein sequence ID" value="KRM76904.1"/>
    <property type="molecule type" value="Genomic_DNA"/>
</dbReference>
<feature type="domain" description="Cation/H+ exchanger transmembrane" evidence="11">
    <location>
        <begin position="12"/>
        <end position="392"/>
    </location>
</feature>
<evidence type="ECO:0000256" key="4">
    <source>
        <dbReference type="ARBA" id="ARBA00022692"/>
    </source>
</evidence>
<dbReference type="GO" id="GO:0015385">
    <property type="term" value="F:sodium:proton antiporter activity"/>
    <property type="evidence" value="ECO:0007669"/>
    <property type="project" value="InterPro"/>
</dbReference>
<feature type="transmembrane region" description="Helical" evidence="10">
    <location>
        <begin position="86"/>
        <end position="109"/>
    </location>
</feature>
<gene>
    <name evidence="12" type="ORF">FC48_GL001283</name>
</gene>
<keyword evidence="6" id="KW-0915">Sodium</keyword>
<sequence>MHELSGWLLLIFASIAASILAQFFPKISENYVSMAVGAIIASIPLFNDMIPEFEPEVFMITVIAPLLFFEGQAMNLNRVGHKLKTILGIVVVLVVISTVITGFALSYITGIGLSLALVMAAISTPTDATATESVSEGLQLPKSEKNMLKMEALFNDASGIILLNATVLFLLRGEIDYSSTIINFLFAAIGGALFGAIVAFIAIFFRQALIRLPFDNAVNAQIMLAVALPFIIYVLAEEIHVSGIIAVVCAGLLHNSEAQRSRFSDMQQFYLGNNIFSLVQELLNNAVFLILGLNFVRIVMDEDVTFSSWIWITAGIVLYALNLLVRYLYVLLIMKRGHRSALIFSLGGVHGAVTLALVFMAASLGLSSNQFNLVIMSESVMIILSMLVPSIVFWFILPKEEHDTGEKKKYRQEMINRAISEVEHMYLPEKVKQSVIYDLRDQNSETSLRQFWQQWFYVSRRPAFNKVERSLEQQALLWSFYIEREYLAELLEAGEVDSTDLYDLYNEVALAEAMVLDPKNSFH</sequence>
<evidence type="ECO:0000256" key="10">
    <source>
        <dbReference type="SAM" id="Phobius"/>
    </source>
</evidence>
<evidence type="ECO:0000256" key="5">
    <source>
        <dbReference type="ARBA" id="ARBA00022989"/>
    </source>
</evidence>
<proteinExistence type="predicted"/>
<feature type="transmembrane region" description="Helical" evidence="10">
    <location>
        <begin position="308"/>
        <end position="329"/>
    </location>
</feature>
<dbReference type="Pfam" id="PF00999">
    <property type="entry name" value="Na_H_Exchanger"/>
    <property type="match status" value="1"/>
</dbReference>
<dbReference type="InterPro" id="IPR018422">
    <property type="entry name" value="Cation/H_exchanger_CPA1"/>
</dbReference>
<dbReference type="GO" id="GO:0098719">
    <property type="term" value="P:sodium ion import across plasma membrane"/>
    <property type="evidence" value="ECO:0007669"/>
    <property type="project" value="TreeGrafter"/>
</dbReference>
<evidence type="ECO:0000256" key="6">
    <source>
        <dbReference type="ARBA" id="ARBA00023053"/>
    </source>
</evidence>
<evidence type="ECO:0000256" key="8">
    <source>
        <dbReference type="ARBA" id="ARBA00023136"/>
    </source>
</evidence>